<dbReference type="PANTHER" id="PTHR11452:SF91">
    <property type="entry name" value="ALPHA-GALACTOSIDASE A-RELATED"/>
    <property type="match status" value="1"/>
</dbReference>
<evidence type="ECO:0000256" key="8">
    <source>
        <dbReference type="ARBA" id="ARBA00022734"/>
    </source>
</evidence>
<dbReference type="Pfam" id="PF17801">
    <property type="entry name" value="Melibiase_C"/>
    <property type="match status" value="1"/>
</dbReference>
<keyword evidence="11" id="KW-0325">Glycoprotein</keyword>
<dbReference type="CDD" id="cd23425">
    <property type="entry name" value="beta-trefoil_Ricin_AglA"/>
    <property type="match status" value="1"/>
</dbReference>
<dbReference type="CDD" id="cd14792">
    <property type="entry name" value="GH27"/>
    <property type="match status" value="1"/>
</dbReference>
<evidence type="ECO:0000256" key="9">
    <source>
        <dbReference type="ARBA" id="ARBA00022801"/>
    </source>
</evidence>
<dbReference type="InterPro" id="IPR013785">
    <property type="entry name" value="Aldolase_TIM"/>
</dbReference>
<keyword evidence="6" id="KW-0964">Secreted</keyword>
<comment type="catalytic activity">
    <reaction evidence="1 13">
        <text>Hydrolysis of terminal, non-reducing alpha-D-galactose residues in alpha-D-galactosides, including galactose oligosaccharides, galactomannans and galactolipids.</text>
        <dbReference type="EC" id="3.2.1.22"/>
    </reaction>
</comment>
<comment type="similarity">
    <text evidence="4 13">Belongs to the glycosyl hydrolase 27 family.</text>
</comment>
<dbReference type="GO" id="GO:0030246">
    <property type="term" value="F:carbohydrate binding"/>
    <property type="evidence" value="ECO:0007669"/>
    <property type="project" value="UniProtKB-KW"/>
</dbReference>
<evidence type="ECO:0000256" key="3">
    <source>
        <dbReference type="ARBA" id="ARBA00004613"/>
    </source>
</evidence>
<dbReference type="Gene3D" id="2.80.10.50">
    <property type="match status" value="2"/>
</dbReference>
<evidence type="ECO:0000256" key="7">
    <source>
        <dbReference type="ARBA" id="ARBA00022729"/>
    </source>
</evidence>
<name>A0AAD6IUI6_DREDA</name>
<evidence type="ECO:0000313" key="16">
    <source>
        <dbReference type="Proteomes" id="UP001221413"/>
    </source>
</evidence>
<dbReference type="Proteomes" id="UP001221413">
    <property type="component" value="Unassembled WGS sequence"/>
</dbReference>
<dbReference type="Gene3D" id="2.60.40.1180">
    <property type="entry name" value="Golgi alpha-mannosidase II"/>
    <property type="match status" value="1"/>
</dbReference>
<evidence type="ECO:0000256" key="5">
    <source>
        <dbReference type="ARBA" id="ARBA00012755"/>
    </source>
</evidence>
<keyword evidence="12 13" id="KW-0326">Glycosidase</keyword>
<protein>
    <recommendedName>
        <fullName evidence="5 13">Alpha-galactosidase</fullName>
        <ecNumber evidence="5 13">3.2.1.22</ecNumber>
    </recommendedName>
    <alternativeName>
        <fullName evidence="13">Melibiase</fullName>
    </alternativeName>
</protein>
<dbReference type="EC" id="3.2.1.22" evidence="5 13"/>
<dbReference type="FunFam" id="3.20.20.70:FF:000177">
    <property type="entry name" value="Alpha-galactosidase"/>
    <property type="match status" value="1"/>
</dbReference>
<keyword evidence="8" id="KW-0430">Lectin</keyword>
<keyword evidence="9 13" id="KW-0378">Hydrolase</keyword>
<dbReference type="PANTHER" id="PTHR11452">
    <property type="entry name" value="ALPHA-GALACTOSIDASE/ALPHA-N-ACETYLGALACTOSAMINIDASE"/>
    <property type="match status" value="1"/>
</dbReference>
<evidence type="ECO:0000256" key="11">
    <source>
        <dbReference type="ARBA" id="ARBA00023180"/>
    </source>
</evidence>
<accession>A0AAD6IUI6</accession>
<evidence type="ECO:0000256" key="10">
    <source>
        <dbReference type="ARBA" id="ARBA00023157"/>
    </source>
</evidence>
<evidence type="ECO:0000256" key="13">
    <source>
        <dbReference type="RuleBase" id="RU361168"/>
    </source>
</evidence>
<dbReference type="Pfam" id="PF00652">
    <property type="entry name" value="Ricin_B_lectin"/>
    <property type="match status" value="1"/>
</dbReference>
<keyword evidence="7" id="KW-0732">Signal</keyword>
<evidence type="ECO:0000256" key="2">
    <source>
        <dbReference type="ARBA" id="ARBA00003969"/>
    </source>
</evidence>
<dbReference type="EMBL" id="JAQGDS010000007">
    <property type="protein sequence ID" value="KAJ6258905.1"/>
    <property type="molecule type" value="Genomic_DNA"/>
</dbReference>
<dbReference type="Gene3D" id="3.20.20.70">
    <property type="entry name" value="Aldolase class I"/>
    <property type="match status" value="1"/>
</dbReference>
<evidence type="ECO:0000313" key="15">
    <source>
        <dbReference type="EMBL" id="KAJ6258905.1"/>
    </source>
</evidence>
<evidence type="ECO:0000256" key="12">
    <source>
        <dbReference type="ARBA" id="ARBA00023295"/>
    </source>
</evidence>
<dbReference type="InterPro" id="IPR017853">
    <property type="entry name" value="GH"/>
</dbReference>
<dbReference type="GO" id="GO:0005576">
    <property type="term" value="C:extracellular region"/>
    <property type="evidence" value="ECO:0007669"/>
    <property type="project" value="UniProtKB-SubCell"/>
</dbReference>
<dbReference type="InterPro" id="IPR000772">
    <property type="entry name" value="Ricin_B_lectin"/>
</dbReference>
<evidence type="ECO:0000256" key="1">
    <source>
        <dbReference type="ARBA" id="ARBA00001255"/>
    </source>
</evidence>
<evidence type="ECO:0000256" key="6">
    <source>
        <dbReference type="ARBA" id="ARBA00022525"/>
    </source>
</evidence>
<dbReference type="InterPro" id="IPR041233">
    <property type="entry name" value="Melibiase_C"/>
</dbReference>
<sequence length="560" mass="60808">MKILSALQLQLYSRLGLSNEMKTSQGLLALTAAAAPSLAAEALLAKPPMGFNNWARFTCNLNQTVFTETADAMASNGLLAAGYDRINIDDCWPLHKRAADGSLQWNATLFPDGMPWLGSYLKERGFHFGIYSDAGTFTCGGYPGSLGFEEIDAATFESWGVDYLKLDGCYVSPFTTKRYKEIYSHWHDVLSKMSKPLIFSESAPAYFSGNKQGNNKDWYDVMNWVPEYGELARHSDDIPNFGDSTAWGGVTTNYDFHTLLARLQKPGFFNDPDFLIADHPKLTLTERKAQFALWCSFSAPLIISAWIPALDKEMLDVLKNEHLIAINQDPLALQATLVSQDGKWDVLSKSLSNGDRVLTILNRQAQDDKLFVPFERAGYPADPAGTQEFNVTDLWTGKSDTSTAKGLTVNVPSHGVQVYRISALYGGGRDVVVPTGMVFNTASRKCLTAGTDGSTVSLDTCTASDSQVWRVNGDGSMHSLAFPNNCLGSASNGGVASLKTCDNTPAREQQWQYQTTGHIMNSGVSGTCLTAGDNGSVVIVACGGDPNKQVFEMPSGSLSG</sequence>
<feature type="domain" description="Ricin B lectin" evidence="14">
    <location>
        <begin position="433"/>
        <end position="552"/>
    </location>
</feature>
<dbReference type="SUPFAM" id="SSF50370">
    <property type="entry name" value="Ricin B-like lectins"/>
    <property type="match status" value="1"/>
</dbReference>
<dbReference type="PROSITE" id="PS50231">
    <property type="entry name" value="RICIN_B_LECTIN"/>
    <property type="match status" value="1"/>
</dbReference>
<organism evidence="15 16">
    <name type="scientific">Drechslerella dactyloides</name>
    <name type="common">Nematode-trapping fungus</name>
    <name type="synonym">Arthrobotrys dactyloides</name>
    <dbReference type="NCBI Taxonomy" id="74499"/>
    <lineage>
        <taxon>Eukaryota</taxon>
        <taxon>Fungi</taxon>
        <taxon>Dikarya</taxon>
        <taxon>Ascomycota</taxon>
        <taxon>Pezizomycotina</taxon>
        <taxon>Orbiliomycetes</taxon>
        <taxon>Orbiliales</taxon>
        <taxon>Orbiliaceae</taxon>
        <taxon>Drechslerella</taxon>
    </lineage>
</organism>
<dbReference type="SUPFAM" id="SSF51011">
    <property type="entry name" value="Glycosyl hydrolase domain"/>
    <property type="match status" value="1"/>
</dbReference>
<dbReference type="SMART" id="SM00458">
    <property type="entry name" value="RICIN"/>
    <property type="match status" value="1"/>
</dbReference>
<evidence type="ECO:0000256" key="4">
    <source>
        <dbReference type="ARBA" id="ARBA00009743"/>
    </source>
</evidence>
<evidence type="ECO:0000259" key="14">
    <source>
        <dbReference type="SMART" id="SM00458"/>
    </source>
</evidence>
<dbReference type="InterPro" id="IPR035992">
    <property type="entry name" value="Ricin_B-like_lectins"/>
</dbReference>
<dbReference type="PRINTS" id="PR00740">
    <property type="entry name" value="GLHYDRLASE27"/>
</dbReference>
<reference evidence="15" key="1">
    <citation type="submission" date="2023-01" db="EMBL/GenBank/DDBJ databases">
        <title>The chitinases involved in constricting ring structure development in the nematode-trapping fungus Drechslerella dactyloides.</title>
        <authorList>
            <person name="Wang R."/>
            <person name="Zhang L."/>
            <person name="Tang P."/>
            <person name="Li S."/>
            <person name="Liang L."/>
        </authorList>
    </citation>
    <scope>NUCLEOTIDE SEQUENCE</scope>
    <source>
        <strain evidence="15">YMF1.00031</strain>
    </source>
</reference>
<gene>
    <name evidence="15" type="ORF">Dda_5800</name>
</gene>
<dbReference type="SUPFAM" id="SSF51445">
    <property type="entry name" value="(Trans)glycosidases"/>
    <property type="match status" value="1"/>
</dbReference>
<dbReference type="GO" id="GO:0005975">
    <property type="term" value="P:carbohydrate metabolic process"/>
    <property type="evidence" value="ECO:0007669"/>
    <property type="project" value="InterPro"/>
</dbReference>
<dbReference type="AlphaFoldDB" id="A0AAD6IUI6"/>
<keyword evidence="10 13" id="KW-1015">Disulfide bond</keyword>
<dbReference type="GO" id="GO:0004557">
    <property type="term" value="F:alpha-galactosidase activity"/>
    <property type="evidence" value="ECO:0007669"/>
    <property type="project" value="UniProtKB-EC"/>
</dbReference>
<dbReference type="Pfam" id="PF16499">
    <property type="entry name" value="Melibiase_2"/>
    <property type="match status" value="1"/>
</dbReference>
<keyword evidence="16" id="KW-1185">Reference proteome</keyword>
<proteinExistence type="inferred from homology"/>
<dbReference type="InterPro" id="IPR013780">
    <property type="entry name" value="Glyco_hydro_b"/>
</dbReference>
<comment type="caution">
    <text evidence="15">The sequence shown here is derived from an EMBL/GenBank/DDBJ whole genome shotgun (WGS) entry which is preliminary data.</text>
</comment>
<comment type="function">
    <text evidence="2">Hydrolyzes a variety of simple alpha-D-galactoside as well as more complex molecules such as oligosaccharides and polysaccharides.</text>
</comment>
<comment type="subcellular location">
    <subcellularLocation>
        <location evidence="3">Secreted</location>
    </subcellularLocation>
</comment>
<dbReference type="InterPro" id="IPR002241">
    <property type="entry name" value="Glyco_hydro_27"/>
</dbReference>